<evidence type="ECO:0000256" key="3">
    <source>
        <dbReference type="ARBA" id="ARBA00022618"/>
    </source>
</evidence>
<dbReference type="InterPro" id="IPR052213">
    <property type="entry name" value="PAR3"/>
</dbReference>
<dbReference type="MGI" id="MGI:2135608">
    <property type="gene designation" value="Pard3"/>
</dbReference>
<keyword evidence="2" id="KW-0965">Cell junction</keyword>
<dbReference type="GO" id="GO:0051301">
    <property type="term" value="P:cell division"/>
    <property type="evidence" value="ECO:0007669"/>
    <property type="project" value="UniProtKB-KW"/>
</dbReference>
<evidence type="ECO:0000256" key="5">
    <source>
        <dbReference type="ARBA" id="ARBA00023306"/>
    </source>
</evidence>
<comment type="subcellular location">
    <subcellularLocation>
        <location evidence="1">Cell junction</location>
        <location evidence="1">Tight junction</location>
    </subcellularLocation>
</comment>
<accession>E0CXD3</accession>
<dbReference type="ProteomicsDB" id="316567"/>
<name>E0CXD3_MOUSE</name>
<dbReference type="PeptideAtlas" id="E0CXD3"/>
<dbReference type="HOGENOM" id="CLU_2960138_0_0_1"/>
<evidence type="ECO:0000313" key="8">
    <source>
        <dbReference type="MGI" id="MGI:2135608"/>
    </source>
</evidence>
<evidence type="ECO:0000313" key="7">
    <source>
        <dbReference type="Ensembl" id="ENSMUSP00000124733.2"/>
    </source>
</evidence>
<keyword evidence="2" id="KW-0796">Tight junction</keyword>
<dbReference type="Proteomes" id="UP000000589">
    <property type="component" value="Chromosome 8"/>
</dbReference>
<evidence type="ECO:0000256" key="2">
    <source>
        <dbReference type="ARBA" id="ARBA00022427"/>
    </source>
</evidence>
<keyword evidence="5" id="KW-0131">Cell cycle</keyword>
<reference evidence="7" key="4">
    <citation type="submission" date="2025-08" db="UniProtKB">
        <authorList>
            <consortium name="Ensembl"/>
        </authorList>
    </citation>
    <scope>IDENTIFICATION</scope>
    <source>
        <strain evidence="7">C57BL/6J</strain>
    </source>
</reference>
<organism evidence="7 9">
    <name type="scientific">Mus musculus</name>
    <name type="common">Mouse</name>
    <dbReference type="NCBI Taxonomy" id="10090"/>
    <lineage>
        <taxon>Eukaryota</taxon>
        <taxon>Metazoa</taxon>
        <taxon>Chordata</taxon>
        <taxon>Craniata</taxon>
        <taxon>Vertebrata</taxon>
        <taxon>Euteleostomi</taxon>
        <taxon>Mammalia</taxon>
        <taxon>Eutheria</taxon>
        <taxon>Euarchontoglires</taxon>
        <taxon>Glires</taxon>
        <taxon>Rodentia</taxon>
        <taxon>Myomorpha</taxon>
        <taxon>Muroidea</taxon>
        <taxon>Muridae</taxon>
        <taxon>Murinae</taxon>
        <taxon>Mus</taxon>
        <taxon>Mus</taxon>
    </lineage>
</organism>
<dbReference type="AGR" id="MGI:2135608"/>
<evidence type="ECO:0007829" key="12">
    <source>
        <dbReference type="PubMed" id="21183079"/>
    </source>
</evidence>
<evidence type="ECO:0007829" key="10">
    <source>
        <dbReference type="PeptideAtlas" id="E0CXD3"/>
    </source>
</evidence>
<reference evidence="7 9" key="1">
    <citation type="journal article" date="2009" name="PLoS Biol.">
        <title>Lineage-specific biology revealed by a finished genome assembly of the mouse.</title>
        <authorList>
            <consortium name="Mouse Genome Sequencing Consortium"/>
            <person name="Church D.M."/>
            <person name="Goodstadt L."/>
            <person name="Hillier L.W."/>
            <person name="Zody M.C."/>
            <person name="Goldstein S."/>
            <person name="She X."/>
            <person name="Bult C.J."/>
            <person name="Agarwala R."/>
            <person name="Cherry J.L."/>
            <person name="DiCuccio M."/>
            <person name="Hlavina W."/>
            <person name="Kapustin Y."/>
            <person name="Meric P."/>
            <person name="Maglott D."/>
            <person name="Birtle Z."/>
            <person name="Marques A.C."/>
            <person name="Graves T."/>
            <person name="Zhou S."/>
            <person name="Teague B."/>
            <person name="Potamousis K."/>
            <person name="Churas C."/>
            <person name="Place M."/>
            <person name="Herschleb J."/>
            <person name="Runnheim R."/>
            <person name="Forrest D."/>
            <person name="Amos-Landgraf J."/>
            <person name="Schwartz D.C."/>
            <person name="Cheng Z."/>
            <person name="Lindblad-Toh K."/>
            <person name="Eichler E.E."/>
            <person name="Ponting C.P."/>
        </authorList>
    </citation>
    <scope>NUCLEOTIDE SEQUENCE [LARGE SCALE GENOMIC DNA]</scope>
    <source>
        <strain evidence="7 9">C57BL/6J</strain>
    </source>
</reference>
<feature type="domain" description="Par3/HAL N-terminal" evidence="6">
    <location>
        <begin position="1"/>
        <end position="46"/>
    </location>
</feature>
<evidence type="ECO:0000259" key="6">
    <source>
        <dbReference type="Pfam" id="PF12053"/>
    </source>
</evidence>
<keyword evidence="3" id="KW-0132">Cell division</keyword>
<dbReference type="AlphaFoldDB" id="E0CXD3"/>
<reference evidence="7 9" key="3">
    <citation type="journal article" date="2011" name="PLoS Biol.">
        <title>Modernizing reference genome assemblies.</title>
        <authorList>
            <person name="Church D.M."/>
            <person name="Schneider V.A."/>
            <person name="Graves T."/>
            <person name="Auger K."/>
            <person name="Cunningham F."/>
            <person name="Bouk N."/>
            <person name="Chen H.C."/>
            <person name="Agarwala R."/>
            <person name="McLaren W.M."/>
            <person name="Ritchie G.R."/>
            <person name="Albracht D."/>
            <person name="Kremitzki M."/>
            <person name="Rock S."/>
            <person name="Kotkiewicz H."/>
            <person name="Kremitzki C."/>
            <person name="Wollam A."/>
            <person name="Trani L."/>
            <person name="Fulton L."/>
            <person name="Fulton R."/>
            <person name="Matthews L."/>
            <person name="Whitehead S."/>
            <person name="Chow W."/>
            <person name="Torrance J."/>
            <person name="Dunn M."/>
            <person name="Harden G."/>
            <person name="Threadgold G."/>
            <person name="Wood J."/>
            <person name="Collins J."/>
            <person name="Heath P."/>
            <person name="Griffiths G."/>
            <person name="Pelan S."/>
            <person name="Grafham D."/>
            <person name="Eichler E.E."/>
            <person name="Weinstock G."/>
            <person name="Mardis E.R."/>
            <person name="Wilson R.K."/>
            <person name="Howe K."/>
            <person name="Flicek P."/>
            <person name="Hubbard T."/>
        </authorList>
    </citation>
    <scope>NUCLEOTIDE SEQUENCE [LARGE SCALE GENOMIC DNA]</scope>
    <source>
        <strain evidence="7 9">C57BL/6J</strain>
    </source>
</reference>
<evidence type="ECO:0000313" key="9">
    <source>
        <dbReference type="Proteomes" id="UP000000589"/>
    </source>
</evidence>
<proteinExistence type="evidence at protein level"/>
<keyword evidence="10 11" id="KW-1267">Proteomics identification</keyword>
<dbReference type="GeneTree" id="ENSGT00950000183214"/>
<dbReference type="PANTHER" id="PTHR16484:SF10">
    <property type="entry name" value="PARTITIONING DEFECTIVE 3 HOMOLOG"/>
    <property type="match status" value="1"/>
</dbReference>
<keyword evidence="9" id="KW-1185">Reference proteome</keyword>
<sequence>MKVTVCFGRTRVVVPCGDGRMKVFSLIQQAVTRYRKAVAKPRQPQTYSRSVSVSCVLRL</sequence>
<evidence type="ECO:0007829" key="11">
    <source>
        <dbReference type="ProteomicsDB" id="E0CXD3"/>
    </source>
</evidence>
<gene>
    <name evidence="7 8" type="primary">Pard3</name>
</gene>
<reference evidence="12" key="2">
    <citation type="journal article" date="2010" name="Cell">
        <title>A tissue-specific atlas of mouse protein phosphorylation and expression.</title>
        <authorList>
            <person name="Huttlin E.L."/>
            <person name="Jedrychowski M.P."/>
            <person name="Elias J.E."/>
            <person name="Goswami T."/>
            <person name="Rad R."/>
            <person name="Beausoleil S.A."/>
            <person name="Villen J."/>
            <person name="Haas W."/>
            <person name="Sowa M.E."/>
            <person name="Gygi S.P."/>
        </authorList>
    </citation>
    <scope>IDENTIFICATION BY MASS SPECTROMETRY [LARGE SCALE ANALYSIS]</scope>
</reference>
<dbReference type="PANTHER" id="PTHR16484">
    <property type="entry name" value="PARTITIONING DEFECTIVE 3 RELATED"/>
    <property type="match status" value="1"/>
</dbReference>
<dbReference type="VEuPathDB" id="HostDB:ENSMUSG00000025812"/>
<evidence type="ECO:0000256" key="1">
    <source>
        <dbReference type="ARBA" id="ARBA00004435"/>
    </source>
</evidence>
<dbReference type="Gene3D" id="3.10.20.90">
    <property type="entry name" value="Phosphatidylinositol 3-kinase Catalytic Subunit, Chain A, domain 1"/>
    <property type="match status" value="1"/>
</dbReference>
<dbReference type="Antibodypedia" id="26597">
    <property type="antibodies" value="261 antibodies from 35 providers"/>
</dbReference>
<dbReference type="Pfam" id="PF12053">
    <property type="entry name" value="Par3_HAL_N_term"/>
    <property type="match status" value="1"/>
</dbReference>
<keyword evidence="4" id="KW-0677">Repeat</keyword>
<dbReference type="SMR" id="E0CXD3"/>
<protein>
    <submittedName>
        <fullName evidence="7">Par-3 family cell polarity regulator</fullName>
    </submittedName>
</protein>
<reference evidence="7" key="5">
    <citation type="submission" date="2025-09" db="UniProtKB">
        <authorList>
            <consortium name="Ensembl"/>
        </authorList>
    </citation>
    <scope>IDENTIFICATION</scope>
    <source>
        <strain evidence="7">C57BL/6J</strain>
    </source>
</reference>
<evidence type="ECO:0000256" key="4">
    <source>
        <dbReference type="ARBA" id="ARBA00022737"/>
    </source>
</evidence>
<dbReference type="Bgee" id="ENSMUSG00000025812">
    <property type="expression patterns" value="Expressed in esophagus and 254 other cell types or tissues"/>
</dbReference>
<dbReference type="Ensembl" id="ENSMUST00000159141.8">
    <property type="protein sequence ID" value="ENSMUSP00000124733.2"/>
    <property type="gene ID" value="ENSMUSG00000025812.19"/>
</dbReference>
<dbReference type="ExpressionAtlas" id="E0CXD3">
    <property type="expression patterns" value="baseline and differential"/>
</dbReference>
<dbReference type="InterPro" id="IPR021922">
    <property type="entry name" value="Par3/HAL_N"/>
</dbReference>